<dbReference type="RefSeq" id="WP_121195521.1">
    <property type="nucleotide sequence ID" value="NZ_RBKU01000001.1"/>
</dbReference>
<dbReference type="EMBL" id="RBKU01000001">
    <property type="protein sequence ID" value="RKR85788.1"/>
    <property type="molecule type" value="Genomic_DNA"/>
</dbReference>
<protein>
    <submittedName>
        <fullName evidence="2">TniQ protein</fullName>
    </submittedName>
</protein>
<comment type="caution">
    <text evidence="2">The sequence shown here is derived from an EMBL/GenBank/DDBJ whole genome shotgun (WGS) entry which is preliminary data.</text>
</comment>
<dbReference type="OrthoDB" id="9036115at2"/>
<sequence length="418" mass="49031">MSFSVFSDKSQLLPAFTKPYPDEVLSSWLTRLSFDHGLTQARLLKTLLTRRETNNWNVDRSFNKEYIETLAACTNCAASEISNTTLQYYDGKLYEPKSDEIIPGIWTHKRYISKGRLYDNGNSEFGLLYCPGCFKASDKPVYFKKQWRLAVSFVCPDCGCYLRETCPHCKSGGTIHCEALAKAIDKTVDEYLLTCHECGGNISEVDSEKAPAHLVRMQKAIYQIMERGNGEISSVSYFSVLYQMVCLLLSRTKENKLLGFIKDVYGRHSVPELNRHEHRQEIHEIQIKQRANLFYMAFWLLENWPHRFTNLCNKHSLKNLDVLAYFRGCPGWFLETMLENAECPNRNLAPDHFEIEELDKYTVRMKDERINRFLYDFDPDDNFYYYDNNINSMDHGSHNCWRSKIIFKQLQEIESWYY</sequence>
<evidence type="ECO:0000313" key="2">
    <source>
        <dbReference type="EMBL" id="RKR79919.1"/>
    </source>
</evidence>
<reference evidence="2 4" key="1">
    <citation type="submission" date="2018-10" db="EMBL/GenBank/DDBJ databases">
        <title>Genomic Encyclopedia of Archaeal and Bacterial Type Strains, Phase II (KMG-II): from individual species to whole genera.</title>
        <authorList>
            <person name="Goeker M."/>
        </authorList>
    </citation>
    <scope>NUCLEOTIDE SEQUENCE [LARGE SCALE GENOMIC DNA]</scope>
    <source>
        <strain evidence="2 4">DSM 18602</strain>
    </source>
</reference>
<organism evidence="2 4">
    <name type="scientific">Mucilaginibacter gracilis</name>
    <dbReference type="NCBI Taxonomy" id="423350"/>
    <lineage>
        <taxon>Bacteria</taxon>
        <taxon>Pseudomonadati</taxon>
        <taxon>Bacteroidota</taxon>
        <taxon>Sphingobacteriia</taxon>
        <taxon>Sphingobacteriales</taxon>
        <taxon>Sphingobacteriaceae</taxon>
        <taxon>Mucilaginibacter</taxon>
    </lineage>
</organism>
<keyword evidence="4" id="KW-1185">Reference proteome</keyword>
<dbReference type="Pfam" id="PF06527">
    <property type="entry name" value="TniQ"/>
    <property type="match status" value="1"/>
</dbReference>
<dbReference type="Proteomes" id="UP000268007">
    <property type="component" value="Unassembled WGS sequence"/>
</dbReference>
<dbReference type="AlphaFoldDB" id="A0A495IVM3"/>
<accession>A0A495IVM3</accession>
<feature type="domain" description="TniQ" evidence="1">
    <location>
        <begin position="15"/>
        <end position="162"/>
    </location>
</feature>
<name>A0A495IVM3_9SPHI</name>
<dbReference type="InterPro" id="IPR009492">
    <property type="entry name" value="TniQ"/>
</dbReference>
<gene>
    <name evidence="2" type="ORF">BDD43_0005</name>
    <name evidence="3" type="ORF">BDD43_6068</name>
</gene>
<evidence type="ECO:0000259" key="1">
    <source>
        <dbReference type="Pfam" id="PF06527"/>
    </source>
</evidence>
<dbReference type="EMBL" id="RBKU01000001">
    <property type="protein sequence ID" value="RKR79919.1"/>
    <property type="molecule type" value="Genomic_DNA"/>
</dbReference>
<proteinExistence type="predicted"/>
<evidence type="ECO:0000313" key="3">
    <source>
        <dbReference type="EMBL" id="RKR85788.1"/>
    </source>
</evidence>
<evidence type="ECO:0000313" key="4">
    <source>
        <dbReference type="Proteomes" id="UP000268007"/>
    </source>
</evidence>